<feature type="domain" description="UvrD-like helicase C-terminal" evidence="16">
    <location>
        <begin position="334"/>
        <end position="645"/>
    </location>
</feature>
<dbReference type="RefSeq" id="WP_202343275.1">
    <property type="nucleotide sequence ID" value="NZ_BAAAPI010000016.1"/>
</dbReference>
<keyword evidence="18" id="KW-1185">Reference proteome</keyword>
<sequence length="1103" mass="115758">MISFDPSQLRALALDPTRHARVLGAPGTGKTTVLLEACTRTLALPEWGEDDVLVLAPNRLVAAALRADVERGVGRAFGGTPVRTAASLAFAVLARAAALEGAGAPRLLTGTVQDEAIAEVVTAGVAASGAGIAGLPPEVLQSPAFRAELRELWRVADDFGIAPAALRSEAAALAAEAATEAHARVPDPELLARWSDGFGLIQAVADRLADERPDELSSSGLLREAATAVRRVGAAGETARLAIPRLILVDDAQELGEGELALLAACAESGSRIWVFGDPDVATGAFHGERTLVLARLDEELARRSAPVPQGTPREPAQLVVLERAHRHGPGMRDAIRSLAARVGAAGAGEQRAALPRAAAPEDPEAPVQFAVVGSSAEQLGAIAHRLRARRLGLGAAAPVSWDDMAVLCRSRGEAVRVARVLAAHQVPTGIAAGGIVLREHQVVRELIRLLQHALGLQPLTPAELLPLAGGVIGGLDPVALRRLRGALLLQERRASRAAGREARSIEAVVAEAFAEPGPLPIVDSAGGRAVRRLGMLAGAGVRVHEAGGTPREVLWALWEGTKLAASWQNDALDGRGARSDEAHRALDAVVALFFALQRHEEQDSAQPIAELLTDLLSSAVPEDSLAQRSQRAAVTVTTPQGALGREFAVVAVVGLQDGSWPNLRARGSLLGAAALERWLRGGEAVAPSRKDTMHDELRLLVHACARASRELLVVAVADEDQHPSSLFGLGREYRRDELPSSRLTLRGVTAAMRRRLAADPDDRGALRALRELVGAGAAGADPDEWYGVLPPSTTAPLVPLEEDPEATVSVSPSQLDQAESCPLDWVIARLGGSVGSVQASLGTLVHHAFETAQRPDADEMLAAVMTEWRKLEFDAEWESVRAEQRATQMTGGLAAYLREFAASERQLIGKEAGFAVPIDRAVLRGIADRLERRELADGTAEVTVLDLKTGRSAPSKVAAETHAQLRAYQLGVVLGAFDLAAADGANGADGTNGTNGADGANGGDGAAALERADATAAHTIETRSGGARLLYVHPDATGSAEFVERVQQPIDAAAIQEMEERVANIARVMAGGDFTARVEHHCSDPHQPGNCRLHIIPAVSHG</sequence>
<evidence type="ECO:0000313" key="18">
    <source>
        <dbReference type="Proteomes" id="UP001645859"/>
    </source>
</evidence>
<dbReference type="EC" id="5.6.2.4" evidence="12"/>
<evidence type="ECO:0000259" key="16">
    <source>
        <dbReference type="PROSITE" id="PS51217"/>
    </source>
</evidence>
<reference evidence="17 18" key="1">
    <citation type="submission" date="2018-09" db="EMBL/GenBank/DDBJ databases">
        <title>Comparative genomics of Leucobacter spp.</title>
        <authorList>
            <person name="Reis A.C."/>
            <person name="Kolvenbach B.A."/>
            <person name="Corvini P.F.X."/>
            <person name="Nunes O.C."/>
        </authorList>
    </citation>
    <scope>NUCLEOTIDE SEQUENCE [LARGE SCALE GENOMIC DNA]</scope>
    <source>
        <strain evidence="17 18">TAN 31504</strain>
    </source>
</reference>
<dbReference type="PROSITE" id="PS51217">
    <property type="entry name" value="UVRD_HELICASE_CTER"/>
    <property type="match status" value="1"/>
</dbReference>
<dbReference type="InterPro" id="IPR027417">
    <property type="entry name" value="P-loop_NTPase"/>
</dbReference>
<feature type="binding site" evidence="14">
    <location>
        <begin position="24"/>
        <end position="31"/>
    </location>
    <ligand>
        <name>ATP</name>
        <dbReference type="ChEBI" id="CHEBI:30616"/>
    </ligand>
</feature>
<dbReference type="Pfam" id="PF12705">
    <property type="entry name" value="PDDEXK_1"/>
    <property type="match status" value="1"/>
</dbReference>
<dbReference type="Gene3D" id="3.90.320.10">
    <property type="match status" value="1"/>
</dbReference>
<evidence type="ECO:0000256" key="12">
    <source>
        <dbReference type="ARBA" id="ARBA00034808"/>
    </source>
</evidence>
<keyword evidence="8" id="KW-0238">DNA-binding</keyword>
<comment type="catalytic activity">
    <reaction evidence="13">
        <text>ATP + H2O = ADP + phosphate + H(+)</text>
        <dbReference type="Rhea" id="RHEA:13065"/>
        <dbReference type="ChEBI" id="CHEBI:15377"/>
        <dbReference type="ChEBI" id="CHEBI:15378"/>
        <dbReference type="ChEBI" id="CHEBI:30616"/>
        <dbReference type="ChEBI" id="CHEBI:43474"/>
        <dbReference type="ChEBI" id="CHEBI:456216"/>
        <dbReference type="EC" id="5.6.2.4"/>
    </reaction>
</comment>
<feature type="domain" description="UvrD-like helicase ATP-binding" evidence="15">
    <location>
        <begin position="3"/>
        <end position="329"/>
    </location>
</feature>
<evidence type="ECO:0000256" key="4">
    <source>
        <dbReference type="ARBA" id="ARBA00022801"/>
    </source>
</evidence>
<evidence type="ECO:0000256" key="14">
    <source>
        <dbReference type="PROSITE-ProRule" id="PRU00560"/>
    </source>
</evidence>
<evidence type="ECO:0000256" key="11">
    <source>
        <dbReference type="ARBA" id="ARBA00034617"/>
    </source>
</evidence>
<keyword evidence="9" id="KW-0234">DNA repair</keyword>
<evidence type="ECO:0000256" key="7">
    <source>
        <dbReference type="ARBA" id="ARBA00022840"/>
    </source>
</evidence>
<organism evidence="17 18">
    <name type="scientific">Leucobacter chromiireducens subsp. solipictus</name>
    <dbReference type="NCBI Taxonomy" id="398235"/>
    <lineage>
        <taxon>Bacteria</taxon>
        <taxon>Bacillati</taxon>
        <taxon>Actinomycetota</taxon>
        <taxon>Actinomycetes</taxon>
        <taxon>Micrococcales</taxon>
        <taxon>Microbacteriaceae</taxon>
        <taxon>Leucobacter</taxon>
    </lineage>
</organism>
<dbReference type="SUPFAM" id="SSF52540">
    <property type="entry name" value="P-loop containing nucleoside triphosphate hydrolases"/>
    <property type="match status" value="1"/>
</dbReference>
<accession>A0ABS1SEW4</accession>
<keyword evidence="3" id="KW-0227">DNA damage</keyword>
<evidence type="ECO:0000256" key="1">
    <source>
        <dbReference type="ARBA" id="ARBA00022722"/>
    </source>
</evidence>
<keyword evidence="10" id="KW-0413">Isomerase</keyword>
<keyword evidence="6" id="KW-0269">Exonuclease</keyword>
<name>A0ABS1SEW4_9MICO</name>
<dbReference type="InterPro" id="IPR000212">
    <property type="entry name" value="DNA_helicase_UvrD/REP"/>
</dbReference>
<dbReference type="Proteomes" id="UP001645859">
    <property type="component" value="Unassembled WGS sequence"/>
</dbReference>
<evidence type="ECO:0000256" key="13">
    <source>
        <dbReference type="ARBA" id="ARBA00048988"/>
    </source>
</evidence>
<dbReference type="Gene3D" id="3.40.50.300">
    <property type="entry name" value="P-loop containing nucleotide triphosphate hydrolases"/>
    <property type="match status" value="2"/>
</dbReference>
<keyword evidence="4 14" id="KW-0378">Hydrolase</keyword>
<keyword evidence="1" id="KW-0540">Nuclease</keyword>
<dbReference type="Pfam" id="PF00580">
    <property type="entry name" value="UvrD-helicase"/>
    <property type="match status" value="1"/>
</dbReference>
<dbReference type="InterPro" id="IPR014017">
    <property type="entry name" value="DNA_helicase_UvrD-like_C"/>
</dbReference>
<comment type="catalytic activity">
    <reaction evidence="11">
        <text>Couples ATP hydrolysis with the unwinding of duplex DNA by translocating in the 3'-5' direction.</text>
        <dbReference type="EC" id="5.6.2.4"/>
    </reaction>
</comment>
<dbReference type="PROSITE" id="PS51198">
    <property type="entry name" value="UVRD_HELICASE_ATP_BIND"/>
    <property type="match status" value="1"/>
</dbReference>
<evidence type="ECO:0000256" key="8">
    <source>
        <dbReference type="ARBA" id="ARBA00023125"/>
    </source>
</evidence>
<dbReference type="InterPro" id="IPR014016">
    <property type="entry name" value="UvrD-like_ATP-bd"/>
</dbReference>
<evidence type="ECO:0000256" key="10">
    <source>
        <dbReference type="ARBA" id="ARBA00023235"/>
    </source>
</evidence>
<keyword evidence="2 14" id="KW-0547">Nucleotide-binding</keyword>
<evidence type="ECO:0000256" key="6">
    <source>
        <dbReference type="ARBA" id="ARBA00022839"/>
    </source>
</evidence>
<evidence type="ECO:0000256" key="2">
    <source>
        <dbReference type="ARBA" id="ARBA00022741"/>
    </source>
</evidence>
<dbReference type="InterPro" id="IPR038726">
    <property type="entry name" value="PDDEXK_AddAB-type"/>
</dbReference>
<evidence type="ECO:0000256" key="9">
    <source>
        <dbReference type="ARBA" id="ARBA00023204"/>
    </source>
</evidence>
<keyword evidence="5 14" id="KW-0347">Helicase</keyword>
<proteinExistence type="predicted"/>
<evidence type="ECO:0000256" key="3">
    <source>
        <dbReference type="ARBA" id="ARBA00022763"/>
    </source>
</evidence>
<protein>
    <recommendedName>
        <fullName evidence="12">DNA 3'-5' helicase</fullName>
        <ecNumber evidence="12">5.6.2.4</ecNumber>
    </recommendedName>
</protein>
<evidence type="ECO:0000259" key="15">
    <source>
        <dbReference type="PROSITE" id="PS51198"/>
    </source>
</evidence>
<comment type="caution">
    <text evidence="17">The sequence shown here is derived from an EMBL/GenBank/DDBJ whole genome shotgun (WGS) entry which is preliminary data.</text>
</comment>
<dbReference type="Gene3D" id="1.10.486.10">
    <property type="entry name" value="PCRA, domain 4"/>
    <property type="match status" value="1"/>
</dbReference>
<dbReference type="EMBL" id="QYAC01000001">
    <property type="protein sequence ID" value="MBL3678029.1"/>
    <property type="molecule type" value="Genomic_DNA"/>
</dbReference>
<dbReference type="PANTHER" id="PTHR11070:SF59">
    <property type="entry name" value="DNA 3'-5' HELICASE"/>
    <property type="match status" value="1"/>
</dbReference>
<evidence type="ECO:0000313" key="17">
    <source>
        <dbReference type="EMBL" id="MBL3678029.1"/>
    </source>
</evidence>
<evidence type="ECO:0000256" key="5">
    <source>
        <dbReference type="ARBA" id="ARBA00022806"/>
    </source>
</evidence>
<keyword evidence="7 14" id="KW-0067">ATP-binding</keyword>
<gene>
    <name evidence="17" type="ORF">D3230_01755</name>
</gene>
<dbReference type="InterPro" id="IPR011604">
    <property type="entry name" value="PDDEXK-like_dom_sf"/>
</dbReference>
<dbReference type="PANTHER" id="PTHR11070">
    <property type="entry name" value="UVRD / RECB / PCRA DNA HELICASE FAMILY MEMBER"/>
    <property type="match status" value="1"/>
</dbReference>